<accession>A0AAE0FZD0</accession>
<protein>
    <submittedName>
        <fullName evidence="2">Alpha-amylase</fullName>
    </submittedName>
</protein>
<evidence type="ECO:0000313" key="2">
    <source>
        <dbReference type="EMBL" id="KAK3268553.1"/>
    </source>
</evidence>
<evidence type="ECO:0000313" key="3">
    <source>
        <dbReference type="Proteomes" id="UP001190700"/>
    </source>
</evidence>
<proteinExistence type="predicted"/>
<organism evidence="2 3">
    <name type="scientific">Cymbomonas tetramitiformis</name>
    <dbReference type="NCBI Taxonomy" id="36881"/>
    <lineage>
        <taxon>Eukaryota</taxon>
        <taxon>Viridiplantae</taxon>
        <taxon>Chlorophyta</taxon>
        <taxon>Pyramimonadophyceae</taxon>
        <taxon>Pyramimonadales</taxon>
        <taxon>Pyramimonadaceae</taxon>
        <taxon>Cymbomonas</taxon>
    </lineage>
</organism>
<name>A0AAE0FZD0_9CHLO</name>
<comment type="caution">
    <text evidence="2">The sequence shown here is derived from an EMBL/GenBank/DDBJ whole genome shotgun (WGS) entry which is preliminary data.</text>
</comment>
<sequence>MTRTVENVFHRMKNMPVRRAEFFRTPLRLQGRRREQRSSHFPCLSRDLLDCLLLACLSIEQRMQERARSLRSFVALRTLPHLSTPLPRGHLACISLPAPSWPRVPSAPDGGAPQPTGTVDAESTQTRIEFENELGGRTTVIIVRTPDKNNLLMELTCALASLGVHVKSADIQSAENAEVRPAF</sequence>
<dbReference type="AlphaFoldDB" id="A0AAE0FZD0"/>
<evidence type="ECO:0000256" key="1">
    <source>
        <dbReference type="SAM" id="MobiDB-lite"/>
    </source>
</evidence>
<feature type="region of interest" description="Disordered" evidence="1">
    <location>
        <begin position="104"/>
        <end position="123"/>
    </location>
</feature>
<dbReference type="CDD" id="cd04873">
    <property type="entry name" value="ACT_UUR-ACR-like"/>
    <property type="match status" value="1"/>
</dbReference>
<dbReference type="Proteomes" id="UP001190700">
    <property type="component" value="Unassembled WGS sequence"/>
</dbReference>
<keyword evidence="3" id="KW-1185">Reference proteome</keyword>
<gene>
    <name evidence="2" type="ORF">CYMTET_22951</name>
</gene>
<dbReference type="EMBL" id="LGRX02011750">
    <property type="protein sequence ID" value="KAK3268553.1"/>
    <property type="molecule type" value="Genomic_DNA"/>
</dbReference>
<reference evidence="2 3" key="1">
    <citation type="journal article" date="2015" name="Genome Biol. Evol.">
        <title>Comparative Genomics of a Bacterivorous Green Alga Reveals Evolutionary Causalities and Consequences of Phago-Mixotrophic Mode of Nutrition.</title>
        <authorList>
            <person name="Burns J.A."/>
            <person name="Paasch A."/>
            <person name="Narechania A."/>
            <person name="Kim E."/>
        </authorList>
    </citation>
    <scope>NUCLEOTIDE SEQUENCE [LARGE SCALE GENOMIC DNA]</scope>
    <source>
        <strain evidence="2 3">PLY_AMNH</strain>
    </source>
</reference>